<dbReference type="PRINTS" id="PR00449">
    <property type="entry name" value="RASTRNSFRMNG"/>
</dbReference>
<dbReference type="InterPro" id="IPR005225">
    <property type="entry name" value="Small_GTP-bd"/>
</dbReference>
<dbReference type="Gene3D" id="3.40.50.300">
    <property type="entry name" value="P-loop containing nucleotide triphosphate hydrolases"/>
    <property type="match status" value="1"/>
</dbReference>
<feature type="region of interest" description="Disordered" evidence="14">
    <location>
        <begin position="1"/>
        <end position="46"/>
    </location>
</feature>
<keyword evidence="11" id="KW-0449">Lipoprotein</keyword>
<proteinExistence type="inferred from homology"/>
<keyword evidence="4" id="KW-0813">Transport</keyword>
<dbReference type="SMART" id="SM00177">
    <property type="entry name" value="ARF"/>
    <property type="match status" value="1"/>
</dbReference>
<dbReference type="PANTHER" id="PTHR47978">
    <property type="match status" value="1"/>
</dbReference>
<dbReference type="PROSITE" id="PS51421">
    <property type="entry name" value="RAS"/>
    <property type="match status" value="1"/>
</dbReference>
<dbReference type="SMART" id="SM00173">
    <property type="entry name" value="RAS"/>
    <property type="match status" value="1"/>
</dbReference>
<dbReference type="Pfam" id="PF00071">
    <property type="entry name" value="Ras"/>
    <property type="match status" value="1"/>
</dbReference>
<dbReference type="EC" id="3.6.5.2" evidence="3"/>
<comment type="similarity">
    <text evidence="2">Belongs to the small GTPase superfamily. Rab family.</text>
</comment>
<dbReference type="SMART" id="SM00176">
    <property type="entry name" value="RAN"/>
    <property type="match status" value="1"/>
</dbReference>
<keyword evidence="7" id="KW-0378">Hydrolase</keyword>
<organism evidence="15 16">
    <name type="scientific">Cryptolaemus montrouzieri</name>
    <dbReference type="NCBI Taxonomy" id="559131"/>
    <lineage>
        <taxon>Eukaryota</taxon>
        <taxon>Metazoa</taxon>
        <taxon>Ecdysozoa</taxon>
        <taxon>Arthropoda</taxon>
        <taxon>Hexapoda</taxon>
        <taxon>Insecta</taxon>
        <taxon>Pterygota</taxon>
        <taxon>Neoptera</taxon>
        <taxon>Endopterygota</taxon>
        <taxon>Coleoptera</taxon>
        <taxon>Polyphaga</taxon>
        <taxon>Cucujiformia</taxon>
        <taxon>Coccinelloidea</taxon>
        <taxon>Coccinellidae</taxon>
        <taxon>Scymninae</taxon>
        <taxon>Scymnini</taxon>
        <taxon>Cryptolaemus</taxon>
    </lineage>
</organism>
<evidence type="ECO:0000256" key="7">
    <source>
        <dbReference type="ARBA" id="ARBA00022801"/>
    </source>
</evidence>
<evidence type="ECO:0000256" key="11">
    <source>
        <dbReference type="ARBA" id="ARBA00023288"/>
    </source>
</evidence>
<keyword evidence="6" id="KW-0547">Nucleotide-binding</keyword>
<dbReference type="GO" id="GO:0005525">
    <property type="term" value="F:GTP binding"/>
    <property type="evidence" value="ECO:0007669"/>
    <property type="project" value="UniProtKB-KW"/>
</dbReference>
<feature type="compositionally biased region" description="Basic and acidic residues" evidence="14">
    <location>
        <begin position="18"/>
        <end position="30"/>
    </location>
</feature>
<dbReference type="PROSITE" id="PS51420">
    <property type="entry name" value="RHO"/>
    <property type="match status" value="1"/>
</dbReference>
<dbReference type="GO" id="GO:0003925">
    <property type="term" value="F:G protein activity"/>
    <property type="evidence" value="ECO:0007669"/>
    <property type="project" value="UniProtKB-EC"/>
</dbReference>
<evidence type="ECO:0000256" key="2">
    <source>
        <dbReference type="ARBA" id="ARBA00006270"/>
    </source>
</evidence>
<evidence type="ECO:0000256" key="12">
    <source>
        <dbReference type="ARBA" id="ARBA00023289"/>
    </source>
</evidence>
<dbReference type="Proteomes" id="UP001516400">
    <property type="component" value="Unassembled WGS sequence"/>
</dbReference>
<dbReference type="EMBL" id="JABFTP020000021">
    <property type="protein sequence ID" value="KAL3267689.1"/>
    <property type="molecule type" value="Genomic_DNA"/>
</dbReference>
<dbReference type="PROSITE" id="PS51419">
    <property type="entry name" value="RAB"/>
    <property type="match status" value="1"/>
</dbReference>
<evidence type="ECO:0000256" key="3">
    <source>
        <dbReference type="ARBA" id="ARBA00011984"/>
    </source>
</evidence>
<comment type="caution">
    <text evidence="15">The sequence shown here is derived from an EMBL/GenBank/DDBJ whole genome shotgun (WGS) entry which is preliminary data.</text>
</comment>
<reference evidence="15 16" key="1">
    <citation type="journal article" date="2021" name="BMC Biol.">
        <title>Horizontally acquired antibacterial genes associated with adaptive radiation of ladybird beetles.</title>
        <authorList>
            <person name="Li H.S."/>
            <person name="Tang X.F."/>
            <person name="Huang Y.H."/>
            <person name="Xu Z.Y."/>
            <person name="Chen M.L."/>
            <person name="Du X.Y."/>
            <person name="Qiu B.Y."/>
            <person name="Chen P.T."/>
            <person name="Zhang W."/>
            <person name="Slipinski A."/>
            <person name="Escalona H.E."/>
            <person name="Waterhouse R.M."/>
            <person name="Zwick A."/>
            <person name="Pang H."/>
        </authorList>
    </citation>
    <scope>NUCLEOTIDE SEQUENCE [LARGE SCALE GENOMIC DNA]</scope>
    <source>
        <strain evidence="15">SYSU2018</strain>
    </source>
</reference>
<keyword evidence="5" id="KW-0479">Metal-binding</keyword>
<sequence length="260" mass="29469">MATTDDSMDDDVFESEDDVRNKLGFEERKMLPKTPSPTGYRGYRPPPEVIKLAQNDVLEETEQITHKVILLGDSGVGKTSLLVKFDTGKFQAGNFSATVGIGFTNKIVTIDQTRIKLQIWDTAGQERFRSITHAYYRDAHALLLLYDVTNKTSFDNIRAWLGEIREYAQGDVVIMLLGNKADCGIQRAVRREDGERLSREYNVFFMETSAKSGQNVDLAFLTVARELKYRQTGERDANKFCVQEYSKEQSHKSQCPPCSS</sequence>
<keyword evidence="16" id="KW-1185">Reference proteome</keyword>
<evidence type="ECO:0000256" key="14">
    <source>
        <dbReference type="SAM" id="MobiDB-lite"/>
    </source>
</evidence>
<keyword evidence="12" id="KW-0636">Prenylation</keyword>
<evidence type="ECO:0000256" key="1">
    <source>
        <dbReference type="ARBA" id="ARBA00001946"/>
    </source>
</evidence>
<comment type="cofactor">
    <cofactor evidence="1">
        <name>Mg(2+)</name>
        <dbReference type="ChEBI" id="CHEBI:18420"/>
    </cofactor>
</comment>
<dbReference type="GO" id="GO:0015031">
    <property type="term" value="P:protein transport"/>
    <property type="evidence" value="ECO:0007669"/>
    <property type="project" value="UniProtKB-KW"/>
</dbReference>
<gene>
    <name evidence="15" type="ORF">HHI36_006823</name>
</gene>
<evidence type="ECO:0000256" key="9">
    <source>
        <dbReference type="ARBA" id="ARBA00022927"/>
    </source>
</evidence>
<keyword evidence="10" id="KW-0342">GTP-binding</keyword>
<keyword evidence="9" id="KW-0653">Protein transport</keyword>
<dbReference type="FunFam" id="3.40.50.300:FF:000459">
    <property type="entry name" value="ras-related protein Rab-37 isoform X1"/>
    <property type="match status" value="1"/>
</dbReference>
<dbReference type="NCBIfam" id="TIGR00231">
    <property type="entry name" value="small_GTP"/>
    <property type="match status" value="1"/>
</dbReference>
<name>A0ABD2MMX3_9CUCU</name>
<evidence type="ECO:0000313" key="15">
    <source>
        <dbReference type="EMBL" id="KAL3267689.1"/>
    </source>
</evidence>
<accession>A0ABD2MMX3</accession>
<evidence type="ECO:0000256" key="4">
    <source>
        <dbReference type="ARBA" id="ARBA00022448"/>
    </source>
</evidence>
<evidence type="ECO:0000256" key="6">
    <source>
        <dbReference type="ARBA" id="ARBA00022741"/>
    </source>
</evidence>
<protein>
    <recommendedName>
        <fullName evidence="3">small monomeric GTPase</fullName>
        <ecNumber evidence="3">3.6.5.2</ecNumber>
    </recommendedName>
</protein>
<keyword evidence="8" id="KW-0460">Magnesium</keyword>
<dbReference type="InterPro" id="IPR001806">
    <property type="entry name" value="Small_GTPase"/>
</dbReference>
<dbReference type="SUPFAM" id="SSF52540">
    <property type="entry name" value="P-loop containing nucleoside triphosphate hydrolases"/>
    <property type="match status" value="1"/>
</dbReference>
<feature type="compositionally biased region" description="Acidic residues" evidence="14">
    <location>
        <begin position="1"/>
        <end position="17"/>
    </location>
</feature>
<evidence type="ECO:0000256" key="5">
    <source>
        <dbReference type="ARBA" id="ARBA00022723"/>
    </source>
</evidence>
<dbReference type="SMART" id="SM00175">
    <property type="entry name" value="RAB"/>
    <property type="match status" value="1"/>
</dbReference>
<dbReference type="GO" id="GO:0046872">
    <property type="term" value="F:metal ion binding"/>
    <property type="evidence" value="ECO:0007669"/>
    <property type="project" value="UniProtKB-KW"/>
</dbReference>
<dbReference type="InterPro" id="IPR027417">
    <property type="entry name" value="P-loop_NTPase"/>
</dbReference>
<comment type="catalytic activity">
    <reaction evidence="13">
        <text>GTP + H2O = GDP + phosphate + H(+)</text>
        <dbReference type="Rhea" id="RHEA:19669"/>
        <dbReference type="ChEBI" id="CHEBI:15377"/>
        <dbReference type="ChEBI" id="CHEBI:15378"/>
        <dbReference type="ChEBI" id="CHEBI:37565"/>
        <dbReference type="ChEBI" id="CHEBI:43474"/>
        <dbReference type="ChEBI" id="CHEBI:58189"/>
        <dbReference type="EC" id="3.6.5.2"/>
    </reaction>
    <physiologicalReaction direction="left-to-right" evidence="13">
        <dbReference type="Rhea" id="RHEA:19670"/>
    </physiologicalReaction>
</comment>
<evidence type="ECO:0000313" key="16">
    <source>
        <dbReference type="Proteomes" id="UP001516400"/>
    </source>
</evidence>
<dbReference type="AlphaFoldDB" id="A0ABD2MMX3"/>
<dbReference type="CDD" id="cd04112">
    <property type="entry name" value="Rab26"/>
    <property type="match status" value="1"/>
</dbReference>
<evidence type="ECO:0000256" key="8">
    <source>
        <dbReference type="ARBA" id="ARBA00022842"/>
    </source>
</evidence>
<dbReference type="SMART" id="SM00174">
    <property type="entry name" value="RHO"/>
    <property type="match status" value="1"/>
</dbReference>
<evidence type="ECO:0000256" key="10">
    <source>
        <dbReference type="ARBA" id="ARBA00023134"/>
    </source>
</evidence>
<evidence type="ECO:0000256" key="13">
    <source>
        <dbReference type="ARBA" id="ARBA00047660"/>
    </source>
</evidence>